<keyword evidence="3" id="KW-0090">Biological rhythms</keyword>
<comment type="subcellular location">
    <subcellularLocation>
        <location evidence="1">Nucleus</location>
    </subcellularLocation>
</comment>
<evidence type="ECO:0000259" key="6">
    <source>
        <dbReference type="Pfam" id="PF07011"/>
    </source>
</evidence>
<dbReference type="Proteomes" id="UP001472677">
    <property type="component" value="Unassembled WGS sequence"/>
</dbReference>
<evidence type="ECO:0000256" key="1">
    <source>
        <dbReference type="ARBA" id="ARBA00004123"/>
    </source>
</evidence>
<name>A0ABR2B2H4_9ROSI</name>
<comment type="caution">
    <text evidence="7">The sequence shown here is derived from an EMBL/GenBank/DDBJ whole genome shotgun (WGS) entry which is preliminary data.</text>
</comment>
<reference evidence="7 8" key="1">
    <citation type="journal article" date="2024" name="G3 (Bethesda)">
        <title>Genome assembly of Hibiscus sabdariffa L. provides insights into metabolisms of medicinal natural products.</title>
        <authorList>
            <person name="Kim T."/>
        </authorList>
    </citation>
    <scope>NUCLEOTIDE SEQUENCE [LARGE SCALE GENOMIC DNA]</scope>
    <source>
        <strain evidence="7">TK-2024</strain>
        <tissue evidence="7">Old leaves</tissue>
    </source>
</reference>
<keyword evidence="8" id="KW-1185">Reference proteome</keyword>
<sequence length="199" mass="22521">MANNPTNKGNNKKKLKHQVNQDSEGANGDNPEVWATFDQSFKQVQSVLDRNRALIQQVNDNHQSRIPDNMVKNVALIQELNGNISKVVSLYSDFSSNFSTVFNQHDNGEEPKNGVSVKYEYEYLSDISTRVIDCEPSSPYRPSPRQLALHPKVRFRELSSSRYSKGNLPANDPDDLLASHLQRPIPSPISKHTIIQKHL</sequence>
<comment type="similarity">
    <text evidence="2">Belongs to the EARLY FLOWERING 4 family.</text>
</comment>
<dbReference type="Pfam" id="PF07011">
    <property type="entry name" value="Elf4"/>
    <property type="match status" value="1"/>
</dbReference>
<feature type="region of interest" description="Disordered" evidence="5">
    <location>
        <begin position="1"/>
        <end position="32"/>
    </location>
</feature>
<protein>
    <recommendedName>
        <fullName evidence="6">Protein EARLY FLOWERING 4 domain-containing protein</fullName>
    </recommendedName>
</protein>
<gene>
    <name evidence="7" type="ORF">V6N12_003576</name>
</gene>
<dbReference type="EMBL" id="JBBPBM010000199">
    <property type="protein sequence ID" value="KAK8500959.1"/>
    <property type="molecule type" value="Genomic_DNA"/>
</dbReference>
<evidence type="ECO:0000256" key="5">
    <source>
        <dbReference type="SAM" id="MobiDB-lite"/>
    </source>
</evidence>
<evidence type="ECO:0000256" key="2">
    <source>
        <dbReference type="ARBA" id="ARBA00009514"/>
    </source>
</evidence>
<proteinExistence type="inferred from homology"/>
<dbReference type="InterPro" id="IPR040462">
    <property type="entry name" value="EARLY_FLOWERING_4"/>
</dbReference>
<evidence type="ECO:0000313" key="8">
    <source>
        <dbReference type="Proteomes" id="UP001472677"/>
    </source>
</evidence>
<dbReference type="PANTHER" id="PTHR33469">
    <property type="entry name" value="PROTEIN ELF4-LIKE 4"/>
    <property type="match status" value="1"/>
</dbReference>
<organism evidence="7 8">
    <name type="scientific">Hibiscus sabdariffa</name>
    <name type="common">roselle</name>
    <dbReference type="NCBI Taxonomy" id="183260"/>
    <lineage>
        <taxon>Eukaryota</taxon>
        <taxon>Viridiplantae</taxon>
        <taxon>Streptophyta</taxon>
        <taxon>Embryophyta</taxon>
        <taxon>Tracheophyta</taxon>
        <taxon>Spermatophyta</taxon>
        <taxon>Magnoliopsida</taxon>
        <taxon>eudicotyledons</taxon>
        <taxon>Gunneridae</taxon>
        <taxon>Pentapetalae</taxon>
        <taxon>rosids</taxon>
        <taxon>malvids</taxon>
        <taxon>Malvales</taxon>
        <taxon>Malvaceae</taxon>
        <taxon>Malvoideae</taxon>
        <taxon>Hibiscus</taxon>
    </lineage>
</organism>
<accession>A0ABR2B2H4</accession>
<dbReference type="InterPro" id="IPR009741">
    <property type="entry name" value="EARLY_FLOWERING_4_dom"/>
</dbReference>
<evidence type="ECO:0000256" key="4">
    <source>
        <dbReference type="ARBA" id="ARBA00023242"/>
    </source>
</evidence>
<dbReference type="PANTHER" id="PTHR33469:SF5">
    <property type="entry name" value="PROTEIN EARLY FLOWERING 4"/>
    <property type="match status" value="1"/>
</dbReference>
<evidence type="ECO:0000256" key="3">
    <source>
        <dbReference type="ARBA" id="ARBA00023108"/>
    </source>
</evidence>
<feature type="domain" description="Protein EARLY FLOWERING 4" evidence="6">
    <location>
        <begin position="30"/>
        <end position="109"/>
    </location>
</feature>
<keyword evidence="4" id="KW-0539">Nucleus</keyword>
<evidence type="ECO:0000313" key="7">
    <source>
        <dbReference type="EMBL" id="KAK8500959.1"/>
    </source>
</evidence>